<dbReference type="SUPFAM" id="SSF52794">
    <property type="entry name" value="PTS system IIB component-like"/>
    <property type="match status" value="1"/>
</dbReference>
<dbReference type="PROSITE" id="PS51100">
    <property type="entry name" value="PTS_EIIB_TYPE_3"/>
    <property type="match status" value="1"/>
</dbReference>
<dbReference type="InterPro" id="IPR003501">
    <property type="entry name" value="PTS_EIIB_2/3"/>
</dbReference>
<dbReference type="EMBL" id="FOKY01000002">
    <property type="protein sequence ID" value="SFB74852.1"/>
    <property type="molecule type" value="Genomic_DNA"/>
</dbReference>
<keyword evidence="3" id="KW-0762">Sugar transport</keyword>
<dbReference type="PANTHER" id="PTHR34581:SF2">
    <property type="entry name" value="PTS SYSTEM N,N'-DIACETYLCHITOBIOSE-SPECIFIC EIIB COMPONENT"/>
    <property type="match status" value="1"/>
</dbReference>
<reference evidence="10" key="1">
    <citation type="submission" date="2016-10" db="EMBL/GenBank/DDBJ databases">
        <authorList>
            <person name="Varghese N."/>
            <person name="Submissions S."/>
        </authorList>
    </citation>
    <scope>NUCLEOTIDE SEQUENCE [LARGE SCALE GENOMIC DNA]</scope>
    <source>
        <strain evidence="10">ATCC 43811</strain>
    </source>
</reference>
<proteinExistence type="predicted"/>
<dbReference type="GO" id="GO:0008982">
    <property type="term" value="F:protein-N(PI)-phosphohistidine-sugar phosphotransferase activity"/>
    <property type="evidence" value="ECO:0007669"/>
    <property type="project" value="InterPro"/>
</dbReference>
<dbReference type="Proteomes" id="UP000240042">
    <property type="component" value="Unassembled WGS sequence"/>
</dbReference>
<keyword evidence="4" id="KW-0808">Transferase</keyword>
<dbReference type="GO" id="GO:0009401">
    <property type="term" value="P:phosphoenolpyruvate-dependent sugar phosphotransferase system"/>
    <property type="evidence" value="ECO:0007669"/>
    <property type="project" value="UniProtKB-KW"/>
</dbReference>
<dbReference type="InterPro" id="IPR013012">
    <property type="entry name" value="PTS_EIIB_3"/>
</dbReference>
<dbReference type="STRING" id="34097.SAMN02745150_00583"/>
<dbReference type="OrthoDB" id="9808134at2"/>
<keyword evidence="10" id="KW-1185">Reference proteome</keyword>
<keyword evidence="1" id="KW-0813">Transport</keyword>
<evidence type="ECO:0000256" key="3">
    <source>
        <dbReference type="ARBA" id="ARBA00022597"/>
    </source>
</evidence>
<evidence type="ECO:0000256" key="4">
    <source>
        <dbReference type="ARBA" id="ARBA00022679"/>
    </source>
</evidence>
<evidence type="ECO:0000313" key="9">
    <source>
        <dbReference type="EMBL" id="SFB74852.1"/>
    </source>
</evidence>
<dbReference type="Gene3D" id="3.40.50.2300">
    <property type="match status" value="1"/>
</dbReference>
<name>A0A1I1DKF1_BREAD</name>
<keyword evidence="5" id="KW-0598">Phosphotransferase system</keyword>
<gene>
    <name evidence="9" type="ORF">SAMN02745150_00583</name>
</gene>
<dbReference type="AlphaFoldDB" id="A0A1I1DKF1"/>
<dbReference type="InterPro" id="IPR051819">
    <property type="entry name" value="PTS_sugar-specific_EIIB"/>
</dbReference>
<feature type="domain" description="PTS EIIB type-3" evidence="8">
    <location>
        <begin position="1"/>
        <end position="99"/>
    </location>
</feature>
<dbReference type="GO" id="GO:0016301">
    <property type="term" value="F:kinase activity"/>
    <property type="evidence" value="ECO:0007669"/>
    <property type="project" value="UniProtKB-KW"/>
</dbReference>
<evidence type="ECO:0000256" key="6">
    <source>
        <dbReference type="ARBA" id="ARBA00022777"/>
    </source>
</evidence>
<evidence type="ECO:0000313" key="10">
    <source>
        <dbReference type="Proteomes" id="UP000240042"/>
    </source>
</evidence>
<evidence type="ECO:0000256" key="1">
    <source>
        <dbReference type="ARBA" id="ARBA00022448"/>
    </source>
</evidence>
<evidence type="ECO:0000256" key="5">
    <source>
        <dbReference type="ARBA" id="ARBA00022683"/>
    </source>
</evidence>
<protein>
    <submittedName>
        <fullName evidence="9">PTS system, cellobiose-specific IIB component</fullName>
    </submittedName>
</protein>
<dbReference type="CDD" id="cd05564">
    <property type="entry name" value="PTS_IIB_chitobiose_lichenan"/>
    <property type="match status" value="1"/>
</dbReference>
<dbReference type="RefSeq" id="WP_092318447.1">
    <property type="nucleotide sequence ID" value="NZ_FOKY01000002.1"/>
</dbReference>
<evidence type="ECO:0000256" key="2">
    <source>
        <dbReference type="ARBA" id="ARBA00022553"/>
    </source>
</evidence>
<feature type="modified residue" description="Phosphocysteine; by EIIA" evidence="7">
    <location>
        <position position="7"/>
    </location>
</feature>
<accession>A0A1I1DKF1</accession>
<evidence type="ECO:0000259" key="8">
    <source>
        <dbReference type="PROSITE" id="PS51100"/>
    </source>
</evidence>
<sequence>MHIILACFAGMSTSLLVKKVEDAAKKRSLDLTIHALPVSSNPSDFENADIVLLGPQARYMTEELQNNLPNIPIASIPMDVYGSMNGDKILDLALSIIQK</sequence>
<organism evidence="9 10">
    <name type="scientific">Brevinema andersonii</name>
    <dbReference type="NCBI Taxonomy" id="34097"/>
    <lineage>
        <taxon>Bacteria</taxon>
        <taxon>Pseudomonadati</taxon>
        <taxon>Spirochaetota</taxon>
        <taxon>Spirochaetia</taxon>
        <taxon>Brevinematales</taxon>
        <taxon>Brevinemataceae</taxon>
        <taxon>Brevinema</taxon>
    </lineage>
</organism>
<keyword evidence="6" id="KW-0418">Kinase</keyword>
<evidence type="ECO:0000256" key="7">
    <source>
        <dbReference type="PROSITE-ProRule" id="PRU00423"/>
    </source>
</evidence>
<dbReference type="Pfam" id="PF02302">
    <property type="entry name" value="PTS_IIB"/>
    <property type="match status" value="1"/>
</dbReference>
<keyword evidence="2" id="KW-0597">Phosphoprotein</keyword>
<dbReference type="InterPro" id="IPR036095">
    <property type="entry name" value="PTS_EIIB-like_sf"/>
</dbReference>
<dbReference type="PANTHER" id="PTHR34581">
    <property type="entry name" value="PTS SYSTEM N,N'-DIACETYLCHITOBIOSE-SPECIFIC EIIB COMPONENT"/>
    <property type="match status" value="1"/>
</dbReference>